<keyword evidence="2" id="KW-1185">Reference proteome</keyword>
<comment type="caution">
    <text evidence="1">The sequence shown here is derived from an EMBL/GenBank/DDBJ whole genome shotgun (WGS) entry which is preliminary data.</text>
</comment>
<protein>
    <submittedName>
        <fullName evidence="1">Uncharacterized protein</fullName>
    </submittedName>
</protein>
<dbReference type="Proteomes" id="UP000215914">
    <property type="component" value="Unassembled WGS sequence"/>
</dbReference>
<evidence type="ECO:0000313" key="1">
    <source>
        <dbReference type="EMBL" id="KAF5753420.1"/>
    </source>
</evidence>
<proteinExistence type="predicted"/>
<reference evidence="1" key="2">
    <citation type="submission" date="2020-06" db="EMBL/GenBank/DDBJ databases">
        <title>Helianthus annuus Genome sequencing and assembly Release 2.</title>
        <authorList>
            <person name="Gouzy J."/>
            <person name="Langlade N."/>
            <person name="Munos S."/>
        </authorList>
    </citation>
    <scope>NUCLEOTIDE SEQUENCE</scope>
    <source>
        <tissue evidence="1">Leaves</tissue>
    </source>
</reference>
<name>A0A9K3DE57_HELAN</name>
<accession>A0A9K3DE57</accession>
<organism evidence="1 2">
    <name type="scientific">Helianthus annuus</name>
    <name type="common">Common sunflower</name>
    <dbReference type="NCBI Taxonomy" id="4232"/>
    <lineage>
        <taxon>Eukaryota</taxon>
        <taxon>Viridiplantae</taxon>
        <taxon>Streptophyta</taxon>
        <taxon>Embryophyta</taxon>
        <taxon>Tracheophyta</taxon>
        <taxon>Spermatophyta</taxon>
        <taxon>Magnoliopsida</taxon>
        <taxon>eudicotyledons</taxon>
        <taxon>Gunneridae</taxon>
        <taxon>Pentapetalae</taxon>
        <taxon>asterids</taxon>
        <taxon>campanulids</taxon>
        <taxon>Asterales</taxon>
        <taxon>Asteraceae</taxon>
        <taxon>Asteroideae</taxon>
        <taxon>Heliantheae alliance</taxon>
        <taxon>Heliantheae</taxon>
        <taxon>Helianthus</taxon>
    </lineage>
</organism>
<dbReference type="Gramene" id="mRNA:HanXRQr2_Chr17g0779951">
    <property type="protein sequence ID" value="CDS:HanXRQr2_Chr17g0779951.1"/>
    <property type="gene ID" value="HanXRQr2_Chr17g0779951"/>
</dbReference>
<dbReference type="EMBL" id="MNCJ02000332">
    <property type="protein sequence ID" value="KAF5753420.1"/>
    <property type="molecule type" value="Genomic_DNA"/>
</dbReference>
<sequence>MNIYGLCSGSTIQPPNLTLLTPSILYHTEKNSIFKNLVLKSERRTKATRSKNEAGSAKRKSVGLFVPEAQEGYINFYIYPTGF</sequence>
<reference evidence="1" key="1">
    <citation type="journal article" date="2017" name="Nature">
        <title>The sunflower genome provides insights into oil metabolism, flowering and Asterid evolution.</title>
        <authorList>
            <person name="Badouin H."/>
            <person name="Gouzy J."/>
            <person name="Grassa C.J."/>
            <person name="Murat F."/>
            <person name="Staton S.E."/>
            <person name="Cottret L."/>
            <person name="Lelandais-Briere C."/>
            <person name="Owens G.L."/>
            <person name="Carrere S."/>
            <person name="Mayjonade B."/>
            <person name="Legrand L."/>
            <person name="Gill N."/>
            <person name="Kane N.C."/>
            <person name="Bowers J.E."/>
            <person name="Hubner S."/>
            <person name="Bellec A."/>
            <person name="Berard A."/>
            <person name="Berges H."/>
            <person name="Blanchet N."/>
            <person name="Boniface M.C."/>
            <person name="Brunel D."/>
            <person name="Catrice O."/>
            <person name="Chaidir N."/>
            <person name="Claudel C."/>
            <person name="Donnadieu C."/>
            <person name="Faraut T."/>
            <person name="Fievet G."/>
            <person name="Helmstetter N."/>
            <person name="King M."/>
            <person name="Knapp S.J."/>
            <person name="Lai Z."/>
            <person name="Le Paslier M.C."/>
            <person name="Lippi Y."/>
            <person name="Lorenzon L."/>
            <person name="Mandel J.R."/>
            <person name="Marage G."/>
            <person name="Marchand G."/>
            <person name="Marquand E."/>
            <person name="Bret-Mestries E."/>
            <person name="Morien E."/>
            <person name="Nambeesan S."/>
            <person name="Nguyen T."/>
            <person name="Pegot-Espagnet P."/>
            <person name="Pouilly N."/>
            <person name="Raftis F."/>
            <person name="Sallet E."/>
            <person name="Schiex T."/>
            <person name="Thomas J."/>
            <person name="Vandecasteele C."/>
            <person name="Vares D."/>
            <person name="Vear F."/>
            <person name="Vautrin S."/>
            <person name="Crespi M."/>
            <person name="Mangin B."/>
            <person name="Burke J.M."/>
            <person name="Salse J."/>
            <person name="Munos S."/>
            <person name="Vincourt P."/>
            <person name="Rieseberg L.H."/>
            <person name="Langlade N.B."/>
        </authorList>
    </citation>
    <scope>NUCLEOTIDE SEQUENCE</scope>
    <source>
        <tissue evidence="1">Leaves</tissue>
    </source>
</reference>
<gene>
    <name evidence="1" type="ORF">HanXRQr2_Chr17g0779951</name>
</gene>
<evidence type="ECO:0000313" key="2">
    <source>
        <dbReference type="Proteomes" id="UP000215914"/>
    </source>
</evidence>
<dbReference type="AlphaFoldDB" id="A0A9K3DE57"/>